<evidence type="ECO:0000256" key="1">
    <source>
        <dbReference type="SAM" id="SignalP"/>
    </source>
</evidence>
<dbReference type="RefSeq" id="WP_124071746.1">
    <property type="nucleotide sequence ID" value="NZ_CBCRXF010000004.1"/>
</dbReference>
<dbReference type="InterPro" id="IPR032693">
    <property type="entry name" value="YtkA-like_dom"/>
</dbReference>
<evidence type="ECO:0000313" key="3">
    <source>
        <dbReference type="EMBL" id="VDC33530.1"/>
    </source>
</evidence>
<reference evidence="3 4" key="1">
    <citation type="submission" date="2018-11" db="EMBL/GenBank/DDBJ databases">
        <authorList>
            <person name="Criscuolo A."/>
        </authorList>
    </citation>
    <scope>NUCLEOTIDE SEQUENCE [LARGE SCALE GENOMIC DNA]</scope>
    <source>
        <strain evidence="3">ATB-66</strain>
    </source>
</reference>
<keyword evidence="4" id="KW-1185">Reference proteome</keyword>
<dbReference type="EMBL" id="UXAV01000045">
    <property type="protein sequence ID" value="VDC33530.1"/>
    <property type="molecule type" value="Genomic_DNA"/>
</dbReference>
<dbReference type="AlphaFoldDB" id="A0A3P5XWM4"/>
<gene>
    <name evidence="3" type="ORF">FILTAD_02940</name>
</gene>
<organism evidence="3 4">
    <name type="scientific">Filibacter tadaridae</name>
    <dbReference type="NCBI Taxonomy" id="2483811"/>
    <lineage>
        <taxon>Bacteria</taxon>
        <taxon>Bacillati</taxon>
        <taxon>Bacillota</taxon>
        <taxon>Bacilli</taxon>
        <taxon>Bacillales</taxon>
        <taxon>Caryophanaceae</taxon>
        <taxon>Filibacter</taxon>
    </lineage>
</organism>
<keyword evidence="1" id="KW-0732">Signal</keyword>
<dbReference type="PROSITE" id="PS51257">
    <property type="entry name" value="PROKAR_LIPOPROTEIN"/>
    <property type="match status" value="1"/>
</dbReference>
<feature type="signal peptide" evidence="1">
    <location>
        <begin position="1"/>
        <end position="18"/>
    </location>
</feature>
<name>A0A3P5XWM4_9BACL</name>
<feature type="domain" description="YtkA-like" evidence="2">
    <location>
        <begin position="32"/>
        <end position="114"/>
    </location>
</feature>
<dbReference type="Pfam" id="PF13115">
    <property type="entry name" value="YtkA"/>
    <property type="match status" value="2"/>
</dbReference>
<evidence type="ECO:0000259" key="2">
    <source>
        <dbReference type="Pfam" id="PF13115"/>
    </source>
</evidence>
<dbReference type="Proteomes" id="UP000270468">
    <property type="component" value="Unassembled WGS sequence"/>
</dbReference>
<sequence length="246" mass="27779">MKKKLGILMVVFVLITLAACGKDEKRADSSKVPEPLKVDLTVTEQVDVNGTVKMAALVTQGDEKVEDADEVVYEIWEEGKKDESVKIESVNEKEGLYTANTVFDHDGLFHIQVHVSARDMHTMPMKEVTVGGGGHYDAVEKGEDHAHSAGFSMHFTAPKTVKVDEEQELSVHIQMDTKPLEKLHVRYEIWNEANPEEREWLDAEEMNAGEYMAEHTFVEAGTYSVQIHVKDDQELHEHEVHTLIVE</sequence>
<protein>
    <recommendedName>
        <fullName evidence="2">YtkA-like domain-containing protein</fullName>
    </recommendedName>
</protein>
<proteinExistence type="predicted"/>
<dbReference type="OrthoDB" id="2679563at2"/>
<feature type="chain" id="PRO_5039138000" description="YtkA-like domain-containing protein" evidence="1">
    <location>
        <begin position="19"/>
        <end position="246"/>
    </location>
</feature>
<accession>A0A3P5XWM4</accession>
<evidence type="ECO:0000313" key="4">
    <source>
        <dbReference type="Proteomes" id="UP000270468"/>
    </source>
</evidence>
<feature type="domain" description="YtkA-like" evidence="2">
    <location>
        <begin position="147"/>
        <end position="228"/>
    </location>
</feature>